<keyword evidence="3" id="KW-1185">Reference proteome</keyword>
<dbReference type="InterPro" id="IPR045946">
    <property type="entry name" value="DUF6366"/>
</dbReference>
<dbReference type="HOGENOM" id="CLU_207238_0_0_9"/>
<keyword evidence="1" id="KW-0472">Membrane</keyword>
<reference evidence="2 3" key="1">
    <citation type="journal article" date="2012" name="PLoS ONE">
        <title>The purine-utilizing bacterium Clostridium acidurici 9a: a genome-guided metabolic reconsideration.</title>
        <authorList>
            <person name="Hartwich K."/>
            <person name="Poehlein A."/>
            <person name="Daniel R."/>
        </authorList>
    </citation>
    <scope>NUCLEOTIDE SEQUENCE [LARGE SCALE GENOMIC DNA]</scope>
    <source>
        <strain evidence="3">ATCC 7906 / DSM 604 / BCRC 14475 / CIP 104303 / KCTC 5404 / NCIMB 10678 / 9a</strain>
    </source>
</reference>
<dbReference type="EMBL" id="CP003326">
    <property type="protein sequence ID" value="AFS78367.1"/>
    <property type="molecule type" value="Genomic_DNA"/>
</dbReference>
<dbReference type="eggNOG" id="ENOG5033N24">
    <property type="taxonomic scope" value="Bacteria"/>
</dbReference>
<gene>
    <name evidence="2" type="ordered locus">Curi_c13570</name>
</gene>
<dbReference type="AlphaFoldDB" id="K0B005"/>
<dbReference type="Proteomes" id="UP000006094">
    <property type="component" value="Chromosome"/>
</dbReference>
<accession>K0B005</accession>
<dbReference type="OrthoDB" id="2974002at2"/>
<dbReference type="RefSeq" id="WP_014967504.1">
    <property type="nucleotide sequence ID" value="NC_018664.1"/>
</dbReference>
<evidence type="ECO:0000313" key="3">
    <source>
        <dbReference type="Proteomes" id="UP000006094"/>
    </source>
</evidence>
<protein>
    <submittedName>
        <fullName evidence="2">Uncharacterized protein</fullName>
    </submittedName>
</protein>
<keyword evidence="1" id="KW-0812">Transmembrane</keyword>
<dbReference type="KEGG" id="cad:Curi_c13570"/>
<organism evidence="2 3">
    <name type="scientific">Gottschalkia acidurici (strain ATCC 7906 / DSM 604 / BCRC 14475 / CIP 104303 / KCTC 5404 / NCIMB 10678 / 9a)</name>
    <name type="common">Clostridium acidurici</name>
    <dbReference type="NCBI Taxonomy" id="1128398"/>
    <lineage>
        <taxon>Bacteria</taxon>
        <taxon>Bacillati</taxon>
        <taxon>Bacillota</taxon>
        <taxon>Tissierellia</taxon>
        <taxon>Tissierellales</taxon>
        <taxon>Gottschalkiaceae</taxon>
        <taxon>Gottschalkia</taxon>
    </lineage>
</organism>
<keyword evidence="1" id="KW-1133">Transmembrane helix</keyword>
<dbReference type="Pfam" id="PF19893">
    <property type="entry name" value="DUF6366"/>
    <property type="match status" value="1"/>
</dbReference>
<evidence type="ECO:0000313" key="2">
    <source>
        <dbReference type="EMBL" id="AFS78367.1"/>
    </source>
</evidence>
<evidence type="ECO:0000256" key="1">
    <source>
        <dbReference type="SAM" id="Phobius"/>
    </source>
</evidence>
<sequence length="65" mass="7307">MDKRDKQGKHMIGKCKKNSMINLSESINRSTIGDLGELTRLGWISNIIIIVIIIGILFFLSKCSN</sequence>
<proteinExistence type="predicted"/>
<feature type="transmembrane region" description="Helical" evidence="1">
    <location>
        <begin position="41"/>
        <end position="60"/>
    </location>
</feature>
<name>K0B005_GOTA9</name>